<evidence type="ECO:0000256" key="10">
    <source>
        <dbReference type="ARBA" id="ARBA00022915"/>
    </source>
</evidence>
<evidence type="ECO:0000256" key="11">
    <source>
        <dbReference type="ARBA" id="ARBA00023154"/>
    </source>
</evidence>
<feature type="binding site" evidence="15">
    <location>
        <position position="66"/>
    </location>
    <ligand>
        <name>Zn(2+)</name>
        <dbReference type="ChEBI" id="CHEBI:29105"/>
        <label>1</label>
    </ligand>
</feature>
<dbReference type="CDD" id="cd03891">
    <property type="entry name" value="M20_DapE_proteobac"/>
    <property type="match status" value="1"/>
</dbReference>
<keyword evidence="18" id="KW-1185">Reference proteome</keyword>
<keyword evidence="7 15" id="KW-0479">Metal-binding</keyword>
<dbReference type="PANTHER" id="PTHR43808">
    <property type="entry name" value="ACETYLORNITHINE DEACETYLASE"/>
    <property type="match status" value="1"/>
</dbReference>
<dbReference type="SUPFAM" id="SSF55031">
    <property type="entry name" value="Bacterial exopeptidase dimerisation domain"/>
    <property type="match status" value="1"/>
</dbReference>
<name>A0A5Q2QG21_9GAMM</name>
<evidence type="ECO:0000256" key="15">
    <source>
        <dbReference type="HAMAP-Rule" id="MF_01690"/>
    </source>
</evidence>
<sequence>MDTTVALAQALIQRPSVTPEDAGCLGIIGERLAALGFTLEYMDAGDTRNLWARRGTGQPLFAFAGHTDVVPTGPEADWTHPPFAGHLADGMLHGRGAADMKGSLAAMVTACETFLAQHPAPSIDLALLLTSDEEGPATHGTRHVMDVLQARGEAIDWCLVGEPSSKSTLGDIARRGRRGSLNCTLRVNGKQGHVAYPHLALNPIHDVVAGLTRLSTTEWDQGNDHFPATTLQISNIHSGTGVTNVIPGSCEVKFNFRFNTEQTPEGLKAKAEACFDGAVADLAFDWNLSGHAFLTDGGPLAGALQQACQDVLGVTPDINTGGGTSDGRFIAPTGTDVVELGPINATIHQVDECVCADDLARLSTTYARILELMCV</sequence>
<dbReference type="NCBIfam" id="NF009557">
    <property type="entry name" value="PRK13009.1"/>
    <property type="match status" value="1"/>
</dbReference>
<dbReference type="AlphaFoldDB" id="A0A5Q2QG21"/>
<comment type="similarity">
    <text evidence="2 15">Belongs to the peptidase M20A family. DapE subfamily.</text>
</comment>
<dbReference type="KEGG" id="llp:GH975_04915"/>
<dbReference type="InterPro" id="IPR050072">
    <property type="entry name" value="Peptidase_M20A"/>
</dbReference>
<dbReference type="GO" id="GO:0019877">
    <property type="term" value="P:diaminopimelate biosynthetic process"/>
    <property type="evidence" value="ECO:0007669"/>
    <property type="project" value="UniProtKB-UniRule"/>
</dbReference>
<evidence type="ECO:0000313" key="17">
    <source>
        <dbReference type="EMBL" id="QGG79955.1"/>
    </source>
</evidence>
<feature type="binding site" evidence="15">
    <location>
        <position position="348"/>
    </location>
    <ligand>
        <name>Zn(2+)</name>
        <dbReference type="ChEBI" id="CHEBI:29105"/>
        <label>2</label>
    </ligand>
</feature>
<evidence type="ECO:0000256" key="2">
    <source>
        <dbReference type="ARBA" id="ARBA00006746"/>
    </source>
</evidence>
<evidence type="ECO:0000256" key="8">
    <source>
        <dbReference type="ARBA" id="ARBA00022801"/>
    </source>
</evidence>
<dbReference type="Pfam" id="PF01546">
    <property type="entry name" value="Peptidase_M20"/>
    <property type="match status" value="1"/>
</dbReference>
<dbReference type="RefSeq" id="WP_153713459.1">
    <property type="nucleotide sequence ID" value="NZ_CP045871.1"/>
</dbReference>
<feature type="binding site" evidence="15">
    <location>
        <position position="162"/>
    </location>
    <ligand>
        <name>Zn(2+)</name>
        <dbReference type="ChEBI" id="CHEBI:29105"/>
        <label>1</label>
    </ligand>
</feature>
<feature type="domain" description="Peptidase M20 dimerisation" evidence="16">
    <location>
        <begin position="176"/>
        <end position="276"/>
    </location>
</feature>
<organism evidence="17 18">
    <name type="scientific">Litorivicinus lipolyticus</name>
    <dbReference type="NCBI Taxonomy" id="418701"/>
    <lineage>
        <taxon>Bacteria</taxon>
        <taxon>Pseudomonadati</taxon>
        <taxon>Pseudomonadota</taxon>
        <taxon>Gammaproteobacteria</taxon>
        <taxon>Oceanospirillales</taxon>
        <taxon>Litorivicinaceae</taxon>
        <taxon>Litorivicinus</taxon>
    </lineage>
</organism>
<dbReference type="GO" id="GO:0006526">
    <property type="term" value="P:L-arginine biosynthetic process"/>
    <property type="evidence" value="ECO:0007669"/>
    <property type="project" value="TreeGrafter"/>
</dbReference>
<dbReference type="GO" id="GO:0008270">
    <property type="term" value="F:zinc ion binding"/>
    <property type="evidence" value="ECO:0007669"/>
    <property type="project" value="UniProtKB-UniRule"/>
</dbReference>
<evidence type="ECO:0000259" key="16">
    <source>
        <dbReference type="Pfam" id="PF07687"/>
    </source>
</evidence>
<evidence type="ECO:0000256" key="14">
    <source>
        <dbReference type="ARBA" id="ARBA00051301"/>
    </source>
</evidence>
<dbReference type="GO" id="GO:0008777">
    <property type="term" value="F:acetylornithine deacetylase activity"/>
    <property type="evidence" value="ECO:0007669"/>
    <property type="project" value="TreeGrafter"/>
</dbReference>
<dbReference type="UniPathway" id="UPA00034">
    <property type="reaction ID" value="UER00021"/>
</dbReference>
<dbReference type="InterPro" id="IPR011650">
    <property type="entry name" value="Peptidase_M20_dimer"/>
</dbReference>
<keyword evidence="12 15" id="KW-0170">Cobalt</keyword>
<dbReference type="SUPFAM" id="SSF53187">
    <property type="entry name" value="Zn-dependent exopeptidases"/>
    <property type="match status" value="1"/>
</dbReference>
<reference evidence="17 18" key="1">
    <citation type="submission" date="2019-11" db="EMBL/GenBank/DDBJ databases">
        <authorList>
            <person name="Khan S.A."/>
            <person name="Jeon C.O."/>
            <person name="Chun B.H."/>
        </authorList>
    </citation>
    <scope>NUCLEOTIDE SEQUENCE [LARGE SCALE GENOMIC DNA]</scope>
    <source>
        <strain evidence="17 18">IMCC 1097</strain>
    </source>
</reference>
<dbReference type="InterPro" id="IPR001261">
    <property type="entry name" value="ArgE/DapE_CS"/>
</dbReference>
<dbReference type="GO" id="GO:0050897">
    <property type="term" value="F:cobalt ion binding"/>
    <property type="evidence" value="ECO:0007669"/>
    <property type="project" value="UniProtKB-UniRule"/>
</dbReference>
<keyword evidence="10 15" id="KW-0220">Diaminopimelate biosynthesis</keyword>
<comment type="subunit">
    <text evidence="3 15">Homodimer.</text>
</comment>
<gene>
    <name evidence="15 17" type="primary">dapE</name>
    <name evidence="17" type="ORF">GH975_04915</name>
</gene>
<comment type="cofactor">
    <cofactor evidence="15">
        <name>Zn(2+)</name>
        <dbReference type="ChEBI" id="CHEBI:29105"/>
    </cofactor>
    <cofactor evidence="15">
        <name>Co(2+)</name>
        <dbReference type="ChEBI" id="CHEBI:48828"/>
    </cofactor>
    <text evidence="15">Binds 2 Zn(2+) or Co(2+) ions per subunit.</text>
</comment>
<keyword evidence="6 15" id="KW-0028">Amino-acid biosynthesis</keyword>
<evidence type="ECO:0000256" key="4">
    <source>
        <dbReference type="ARBA" id="ARBA00011921"/>
    </source>
</evidence>
<evidence type="ECO:0000256" key="12">
    <source>
        <dbReference type="ARBA" id="ARBA00023285"/>
    </source>
</evidence>
<dbReference type="PROSITE" id="PS00759">
    <property type="entry name" value="ARGE_DAPE_CPG2_2"/>
    <property type="match status" value="1"/>
</dbReference>
<keyword evidence="8 15" id="KW-0378">Hydrolase</keyword>
<dbReference type="Proteomes" id="UP000388235">
    <property type="component" value="Chromosome"/>
</dbReference>
<accession>A0A5Q2QG21</accession>
<dbReference type="EC" id="3.5.1.18" evidence="4 15"/>
<evidence type="ECO:0000256" key="5">
    <source>
        <dbReference type="ARBA" id="ARBA00022391"/>
    </source>
</evidence>
<proteinExistence type="inferred from homology"/>
<dbReference type="InterPro" id="IPR005941">
    <property type="entry name" value="DapE_proteobac"/>
</dbReference>
<feature type="active site" description="Proton acceptor" evidence="15">
    <location>
        <position position="133"/>
    </location>
</feature>
<evidence type="ECO:0000256" key="3">
    <source>
        <dbReference type="ARBA" id="ARBA00011738"/>
    </source>
</evidence>
<comment type="catalytic activity">
    <reaction evidence="14 15">
        <text>N-succinyl-(2S,6S)-2,6-diaminopimelate + H2O = (2S,6S)-2,6-diaminopimelate + succinate</text>
        <dbReference type="Rhea" id="RHEA:22608"/>
        <dbReference type="ChEBI" id="CHEBI:15377"/>
        <dbReference type="ChEBI" id="CHEBI:30031"/>
        <dbReference type="ChEBI" id="CHEBI:57609"/>
        <dbReference type="ChEBI" id="CHEBI:58087"/>
        <dbReference type="EC" id="3.5.1.18"/>
    </reaction>
</comment>
<feature type="binding site" evidence="15">
    <location>
        <position position="99"/>
    </location>
    <ligand>
        <name>Zn(2+)</name>
        <dbReference type="ChEBI" id="CHEBI:29105"/>
        <label>2</label>
    </ligand>
</feature>
<evidence type="ECO:0000313" key="18">
    <source>
        <dbReference type="Proteomes" id="UP000388235"/>
    </source>
</evidence>
<dbReference type="Gene3D" id="3.40.630.10">
    <property type="entry name" value="Zn peptidases"/>
    <property type="match status" value="2"/>
</dbReference>
<comment type="function">
    <text evidence="15">Catalyzes the hydrolysis of N-succinyl-L,L-diaminopimelic acid (SDAP), forming succinate and LL-2,6-diaminopimelate (DAP), an intermediate involved in the bacterial biosynthesis of lysine and meso-diaminopimelic acid, an essential component of bacterial cell walls.</text>
</comment>
<evidence type="ECO:0000256" key="13">
    <source>
        <dbReference type="ARBA" id="ARBA00031891"/>
    </source>
</evidence>
<feature type="binding site" evidence="15">
    <location>
        <position position="134"/>
    </location>
    <ligand>
        <name>Zn(2+)</name>
        <dbReference type="ChEBI" id="CHEBI:29105"/>
        <label>2</label>
    </ligand>
</feature>
<comment type="pathway">
    <text evidence="1 15">Amino-acid biosynthesis; L-lysine biosynthesis via DAP pathway; LL-2,6-diaminopimelate from (S)-tetrahydrodipicolinate (succinylase route): step 3/3.</text>
</comment>
<dbReference type="HAMAP" id="MF_01690">
    <property type="entry name" value="DapE"/>
    <property type="match status" value="1"/>
</dbReference>
<keyword evidence="11 15" id="KW-0457">Lysine biosynthesis</keyword>
<dbReference type="PANTHER" id="PTHR43808:SF31">
    <property type="entry name" value="N-ACETYL-L-CITRULLINE DEACETYLASE"/>
    <property type="match status" value="1"/>
</dbReference>
<evidence type="ECO:0000256" key="6">
    <source>
        <dbReference type="ARBA" id="ARBA00022605"/>
    </source>
</evidence>
<feature type="binding site" evidence="15">
    <location>
        <position position="99"/>
    </location>
    <ligand>
        <name>Zn(2+)</name>
        <dbReference type="ChEBI" id="CHEBI:29105"/>
        <label>1</label>
    </ligand>
</feature>
<evidence type="ECO:0000256" key="9">
    <source>
        <dbReference type="ARBA" id="ARBA00022833"/>
    </source>
</evidence>
<dbReference type="OrthoDB" id="9809784at2"/>
<dbReference type="Pfam" id="PF07687">
    <property type="entry name" value="M20_dimer"/>
    <property type="match status" value="1"/>
</dbReference>
<dbReference type="InterPro" id="IPR036264">
    <property type="entry name" value="Bact_exopeptidase_dim_dom"/>
</dbReference>
<keyword evidence="9 15" id="KW-0862">Zinc</keyword>
<dbReference type="NCBIfam" id="TIGR01246">
    <property type="entry name" value="dapE_proteo"/>
    <property type="match status" value="1"/>
</dbReference>
<dbReference type="EMBL" id="CP045871">
    <property type="protein sequence ID" value="QGG79955.1"/>
    <property type="molecule type" value="Genomic_DNA"/>
</dbReference>
<dbReference type="GO" id="GO:0009014">
    <property type="term" value="F:succinyl-diaminopimelate desuccinylase activity"/>
    <property type="evidence" value="ECO:0007669"/>
    <property type="project" value="UniProtKB-UniRule"/>
</dbReference>
<dbReference type="FunFam" id="3.40.630.10:FF:000005">
    <property type="entry name" value="Succinyl-diaminopimelate desuccinylase"/>
    <property type="match status" value="1"/>
</dbReference>
<protein>
    <recommendedName>
        <fullName evidence="5 15">Succinyl-diaminopimelate desuccinylase</fullName>
        <shortName evidence="15">SDAP desuccinylase</shortName>
        <ecNumber evidence="4 15">3.5.1.18</ecNumber>
    </recommendedName>
    <alternativeName>
        <fullName evidence="13 15">N-succinyl-LL-2,6-diaminoheptanedioate amidohydrolase</fullName>
    </alternativeName>
</protein>
<feature type="active site" evidence="15">
    <location>
        <position position="68"/>
    </location>
</feature>
<dbReference type="InterPro" id="IPR002933">
    <property type="entry name" value="Peptidase_M20"/>
</dbReference>
<evidence type="ECO:0000256" key="7">
    <source>
        <dbReference type="ARBA" id="ARBA00022723"/>
    </source>
</evidence>
<evidence type="ECO:0000256" key="1">
    <source>
        <dbReference type="ARBA" id="ARBA00005130"/>
    </source>
</evidence>
<dbReference type="GO" id="GO:0009089">
    <property type="term" value="P:lysine biosynthetic process via diaminopimelate"/>
    <property type="evidence" value="ECO:0007669"/>
    <property type="project" value="UniProtKB-UniRule"/>
</dbReference>